<protein>
    <recommendedName>
        <fullName evidence="11">Major facilitator superfamily (MFS) profile domain-containing protein</fullName>
    </recommendedName>
</protein>
<reference evidence="12" key="1">
    <citation type="submission" date="2023-03" db="EMBL/GenBank/DDBJ databases">
        <title>Mating type loci evolution in Malassezia.</title>
        <authorList>
            <person name="Coelho M.A."/>
        </authorList>
    </citation>
    <scope>NUCLEOTIDE SEQUENCE</scope>
    <source>
        <strain evidence="12">CBS 9431</strain>
    </source>
</reference>
<dbReference type="InterPro" id="IPR005828">
    <property type="entry name" value="MFS_sugar_transport-like"/>
</dbReference>
<dbReference type="EMBL" id="CP119958">
    <property type="protein sequence ID" value="WFD37190.1"/>
    <property type="molecule type" value="Genomic_DNA"/>
</dbReference>
<organism evidence="12 13">
    <name type="scientific">Malassezia japonica</name>
    <dbReference type="NCBI Taxonomy" id="223818"/>
    <lineage>
        <taxon>Eukaryota</taxon>
        <taxon>Fungi</taxon>
        <taxon>Dikarya</taxon>
        <taxon>Basidiomycota</taxon>
        <taxon>Ustilaginomycotina</taxon>
        <taxon>Malasseziomycetes</taxon>
        <taxon>Malasseziales</taxon>
        <taxon>Malasseziaceae</taxon>
        <taxon>Malassezia</taxon>
    </lineage>
</organism>
<dbReference type="GO" id="GO:0005351">
    <property type="term" value="F:carbohydrate:proton symporter activity"/>
    <property type="evidence" value="ECO:0007669"/>
    <property type="project" value="TreeGrafter"/>
</dbReference>
<comment type="similarity">
    <text evidence="2 8">Belongs to the major facilitator superfamily. Sugar transporter (TC 2.A.1.1) family.</text>
</comment>
<dbReference type="InterPro" id="IPR005829">
    <property type="entry name" value="Sugar_transporter_CS"/>
</dbReference>
<dbReference type="PANTHER" id="PTHR48022">
    <property type="entry name" value="PLASTIDIC GLUCOSE TRANSPORTER 4"/>
    <property type="match status" value="1"/>
</dbReference>
<evidence type="ECO:0000256" key="10">
    <source>
        <dbReference type="SAM" id="Phobius"/>
    </source>
</evidence>
<feature type="transmembrane region" description="Helical" evidence="10">
    <location>
        <begin position="363"/>
        <end position="386"/>
    </location>
</feature>
<evidence type="ECO:0000256" key="9">
    <source>
        <dbReference type="SAM" id="MobiDB-lite"/>
    </source>
</evidence>
<dbReference type="AlphaFoldDB" id="A0AAF0EY35"/>
<dbReference type="Pfam" id="PF00083">
    <property type="entry name" value="Sugar_tr"/>
    <property type="match status" value="1"/>
</dbReference>
<feature type="transmembrane region" description="Helical" evidence="10">
    <location>
        <begin position="439"/>
        <end position="458"/>
    </location>
</feature>
<evidence type="ECO:0000256" key="5">
    <source>
        <dbReference type="ARBA" id="ARBA00022989"/>
    </source>
</evidence>
<feature type="transmembrane region" description="Helical" evidence="10">
    <location>
        <begin position="139"/>
        <end position="160"/>
    </location>
</feature>
<feature type="transmembrane region" description="Helical" evidence="10">
    <location>
        <begin position="203"/>
        <end position="226"/>
    </location>
</feature>
<feature type="transmembrane region" description="Helical" evidence="10">
    <location>
        <begin position="470"/>
        <end position="489"/>
    </location>
</feature>
<keyword evidence="5 10" id="KW-1133">Transmembrane helix</keyword>
<dbReference type="GeneID" id="85223781"/>
<accession>A0AAF0EY35</accession>
<feature type="transmembrane region" description="Helical" evidence="10">
    <location>
        <begin position="335"/>
        <end position="357"/>
    </location>
</feature>
<evidence type="ECO:0000256" key="4">
    <source>
        <dbReference type="ARBA" id="ARBA00022692"/>
    </source>
</evidence>
<feature type="transmembrane region" description="Helical" evidence="10">
    <location>
        <begin position="172"/>
        <end position="191"/>
    </location>
</feature>
<feature type="transmembrane region" description="Helical" evidence="10">
    <location>
        <begin position="407"/>
        <end position="427"/>
    </location>
</feature>
<evidence type="ECO:0000259" key="11">
    <source>
        <dbReference type="PROSITE" id="PS50850"/>
    </source>
</evidence>
<dbReference type="PROSITE" id="PS00217">
    <property type="entry name" value="SUGAR_TRANSPORT_2"/>
    <property type="match status" value="1"/>
</dbReference>
<dbReference type="Proteomes" id="UP001217754">
    <property type="component" value="Chromosome 1"/>
</dbReference>
<feature type="region of interest" description="Disordered" evidence="9">
    <location>
        <begin position="542"/>
        <end position="582"/>
    </location>
</feature>
<evidence type="ECO:0000256" key="3">
    <source>
        <dbReference type="ARBA" id="ARBA00022448"/>
    </source>
</evidence>
<comment type="subcellular location">
    <subcellularLocation>
        <location evidence="1">Membrane</location>
        <topology evidence="1">Multi-pass membrane protein</topology>
    </subcellularLocation>
</comment>
<dbReference type="InterPro" id="IPR036259">
    <property type="entry name" value="MFS_trans_sf"/>
</dbReference>
<keyword evidence="3 8" id="KW-0813">Transport</keyword>
<evidence type="ECO:0000256" key="8">
    <source>
        <dbReference type="RuleBase" id="RU003346"/>
    </source>
</evidence>
<sequence length="582" mass="64951">MFQLPQFPGAEYIRGTSLTVLIAFVCGCGFLLFGYDQGVMSALIEEPMMAGTMPQIAKYEQVDQKQWYADGRIYLDSDQFDSNVQGAIVSCYELGALIGSIIVLWKGDQLGRRSSVAIGSTIMIIGTIIMVAHDRLPAFTVGRVIAGIGNGLDTATIPMLQSELSKAKNRGFLVFIEGALLAGGVMISYWIDFGFYFFRWNSVQWRFPIAFQAAFALVLLLGIFFIPESPRWLVKKGMVDEARHVISRVRDRPEDDYEVNAELQQLVDAIHKQETAMGAFKISEIFTMGPEQNLYRVLIGCTAQMFQQLTGINNLTYYANTVFQMVNSDDIPTRLLVCGSGVIYFVAAAVAVFVIDVAGRRPLMIWCAFAMAVCFAIMSGMIYKVMQGNDMKLPKEQFITYGKVAEAFIYLYFIPWSFGWLGMTWLYPPEVTPIRIRAPAVALSTCTNWIWNFTVVMISPPAFKNLRNHTFTMFGAFNMMFIPFVYAFFPETKQRGLEEMDLFFADAHRDGFWKASRFMTTATYLSLTTPHLSAEELDEIINERDDINGDGGAAKEAGEGENGETGENGASPPSYDAPAAKA</sequence>
<dbReference type="RefSeq" id="XP_060120087.1">
    <property type="nucleotide sequence ID" value="XM_060264104.1"/>
</dbReference>
<keyword evidence="4 10" id="KW-0812">Transmembrane</keyword>
<evidence type="ECO:0000256" key="7">
    <source>
        <dbReference type="ARBA" id="ARBA00049119"/>
    </source>
</evidence>
<evidence type="ECO:0000256" key="2">
    <source>
        <dbReference type="ARBA" id="ARBA00010992"/>
    </source>
</evidence>
<dbReference type="PROSITE" id="PS50850">
    <property type="entry name" value="MFS"/>
    <property type="match status" value="1"/>
</dbReference>
<dbReference type="PROSITE" id="PS00216">
    <property type="entry name" value="SUGAR_TRANSPORT_1"/>
    <property type="match status" value="1"/>
</dbReference>
<dbReference type="NCBIfam" id="TIGR00879">
    <property type="entry name" value="SP"/>
    <property type="match status" value="1"/>
</dbReference>
<feature type="transmembrane region" description="Helical" evidence="10">
    <location>
        <begin position="84"/>
        <end position="104"/>
    </location>
</feature>
<dbReference type="InterPro" id="IPR003663">
    <property type="entry name" value="Sugar/inositol_transpt"/>
</dbReference>
<dbReference type="InterPro" id="IPR050360">
    <property type="entry name" value="MFS_Sugar_Transporters"/>
</dbReference>
<proteinExistence type="inferred from homology"/>
<evidence type="ECO:0000256" key="6">
    <source>
        <dbReference type="ARBA" id="ARBA00023136"/>
    </source>
</evidence>
<feature type="transmembrane region" description="Helical" evidence="10">
    <location>
        <begin position="116"/>
        <end position="133"/>
    </location>
</feature>
<gene>
    <name evidence="12" type="ORF">MJAP1_000132</name>
</gene>
<dbReference type="PANTHER" id="PTHR48022:SF68">
    <property type="entry name" value="MAJOR FACILITATOR SUPERFAMILY (MFS) PROFILE DOMAIN-CONTAINING PROTEIN-RELATED"/>
    <property type="match status" value="1"/>
</dbReference>
<feature type="domain" description="Major facilitator superfamily (MFS) profile" evidence="11">
    <location>
        <begin position="22"/>
        <end position="493"/>
    </location>
</feature>
<evidence type="ECO:0000256" key="1">
    <source>
        <dbReference type="ARBA" id="ARBA00004141"/>
    </source>
</evidence>
<keyword evidence="13" id="KW-1185">Reference proteome</keyword>
<dbReference type="SUPFAM" id="SSF103473">
    <property type="entry name" value="MFS general substrate transporter"/>
    <property type="match status" value="1"/>
</dbReference>
<dbReference type="Gene3D" id="1.20.1250.20">
    <property type="entry name" value="MFS general substrate transporter like domains"/>
    <property type="match status" value="1"/>
</dbReference>
<comment type="catalytic activity">
    <reaction evidence="7">
        <text>myo-inositol(out) + H(+)(out) = myo-inositol(in) + H(+)(in)</text>
        <dbReference type="Rhea" id="RHEA:60364"/>
        <dbReference type="ChEBI" id="CHEBI:15378"/>
        <dbReference type="ChEBI" id="CHEBI:17268"/>
    </reaction>
</comment>
<name>A0AAF0EY35_9BASI</name>
<dbReference type="InterPro" id="IPR020846">
    <property type="entry name" value="MFS_dom"/>
</dbReference>
<evidence type="ECO:0000313" key="12">
    <source>
        <dbReference type="EMBL" id="WFD37190.1"/>
    </source>
</evidence>
<evidence type="ECO:0000313" key="13">
    <source>
        <dbReference type="Proteomes" id="UP001217754"/>
    </source>
</evidence>
<dbReference type="GO" id="GO:0016020">
    <property type="term" value="C:membrane"/>
    <property type="evidence" value="ECO:0007669"/>
    <property type="project" value="UniProtKB-SubCell"/>
</dbReference>
<keyword evidence="6 10" id="KW-0472">Membrane</keyword>
<dbReference type="PRINTS" id="PR00171">
    <property type="entry name" value="SUGRTRNSPORT"/>
</dbReference>
<dbReference type="FunFam" id="1.20.1250.20:FF:000090">
    <property type="entry name" value="MFS sugar transporter, putative"/>
    <property type="match status" value="1"/>
</dbReference>
<feature type="transmembrane region" description="Helical" evidence="10">
    <location>
        <begin position="12"/>
        <end position="33"/>
    </location>
</feature>